<accession>A0A6P3Y542</accession>
<dbReference type="GO" id="GO:0005876">
    <property type="term" value="C:spindle microtubule"/>
    <property type="evidence" value="ECO:0007669"/>
    <property type="project" value="TreeGrafter"/>
</dbReference>
<reference evidence="12" key="1">
    <citation type="submission" date="2025-08" db="UniProtKB">
        <authorList>
            <consortium name="RefSeq"/>
        </authorList>
    </citation>
    <scope>IDENTIFICATION</scope>
</reference>
<comment type="subunit">
    <text evidence="2">Interacts with microtubules.</text>
</comment>
<dbReference type="GO" id="GO:0097431">
    <property type="term" value="C:mitotic spindle pole"/>
    <property type="evidence" value="ECO:0007669"/>
    <property type="project" value="TreeGrafter"/>
</dbReference>
<dbReference type="RefSeq" id="XP_014485234.1">
    <property type="nucleotide sequence ID" value="XM_014629748.1"/>
</dbReference>
<dbReference type="GO" id="GO:0008017">
    <property type="term" value="F:microtubule binding"/>
    <property type="evidence" value="ECO:0007669"/>
    <property type="project" value="TreeGrafter"/>
</dbReference>
<dbReference type="PANTHER" id="PTHR16056">
    <property type="entry name" value="REGULATOR OF MICROTUBULE DYNAMICS PROTEIN"/>
    <property type="match status" value="1"/>
</dbReference>
<evidence type="ECO:0000256" key="2">
    <source>
        <dbReference type="ARBA" id="ARBA00011375"/>
    </source>
</evidence>
<evidence type="ECO:0000256" key="1">
    <source>
        <dbReference type="ARBA" id="ARBA00004245"/>
    </source>
</evidence>
<organism evidence="11 12">
    <name type="scientific">Dinoponera quadriceps</name>
    <name type="common">South American ant</name>
    <dbReference type="NCBI Taxonomy" id="609295"/>
    <lineage>
        <taxon>Eukaryota</taxon>
        <taxon>Metazoa</taxon>
        <taxon>Ecdysozoa</taxon>
        <taxon>Arthropoda</taxon>
        <taxon>Hexapoda</taxon>
        <taxon>Insecta</taxon>
        <taxon>Pterygota</taxon>
        <taxon>Neoptera</taxon>
        <taxon>Endopterygota</taxon>
        <taxon>Hymenoptera</taxon>
        <taxon>Apocrita</taxon>
        <taxon>Aculeata</taxon>
        <taxon>Formicoidea</taxon>
        <taxon>Formicidae</taxon>
        <taxon>Ponerinae</taxon>
        <taxon>Ponerini</taxon>
        <taxon>Dinoponera</taxon>
    </lineage>
</organism>
<dbReference type="InterPro" id="IPR011990">
    <property type="entry name" value="TPR-like_helical_dom_sf"/>
</dbReference>
<evidence type="ECO:0000256" key="6">
    <source>
        <dbReference type="ARBA" id="ARBA00023212"/>
    </source>
</evidence>
<feature type="transmembrane region" description="Helical" evidence="10">
    <location>
        <begin position="6"/>
        <end position="28"/>
    </location>
</feature>
<dbReference type="GeneID" id="106749867"/>
<feature type="compositionally biased region" description="Basic residues" evidence="9">
    <location>
        <begin position="68"/>
        <end position="77"/>
    </location>
</feature>
<dbReference type="SUPFAM" id="SSF48452">
    <property type="entry name" value="TPR-like"/>
    <property type="match status" value="1"/>
</dbReference>
<keyword evidence="10" id="KW-0812">Transmembrane</keyword>
<keyword evidence="4" id="KW-0677">Repeat</keyword>
<comment type="subcellular location">
    <subcellularLocation>
        <location evidence="1">Cytoplasm</location>
        <location evidence="1">Cytoskeleton</location>
    </subcellularLocation>
</comment>
<evidence type="ECO:0000313" key="11">
    <source>
        <dbReference type="Proteomes" id="UP000515204"/>
    </source>
</evidence>
<dbReference type="PANTHER" id="PTHR16056:SF16">
    <property type="entry name" value="REGULATOR OF MICROTUBULE DYNAMICS PROTEIN 1"/>
    <property type="match status" value="1"/>
</dbReference>
<dbReference type="Proteomes" id="UP000515204">
    <property type="component" value="Unplaced"/>
</dbReference>
<dbReference type="Gene3D" id="1.25.40.10">
    <property type="entry name" value="Tetratricopeptide repeat domain"/>
    <property type="match status" value="1"/>
</dbReference>
<protein>
    <recommendedName>
        <fullName evidence="7">Regulator of microtubule dynamics protein 1</fullName>
    </recommendedName>
    <alternativeName>
        <fullName evidence="8">Protein FAM82B</fullName>
    </alternativeName>
</protein>
<dbReference type="AlphaFoldDB" id="A0A6P3Y542"/>
<dbReference type="KEGG" id="dqu:106749867"/>
<keyword evidence="3" id="KW-0963">Cytoplasm</keyword>
<gene>
    <name evidence="12" type="primary">LOC106749867</name>
</gene>
<evidence type="ECO:0000256" key="5">
    <source>
        <dbReference type="ARBA" id="ARBA00022803"/>
    </source>
</evidence>
<evidence type="ECO:0000256" key="10">
    <source>
        <dbReference type="SAM" id="Phobius"/>
    </source>
</evidence>
<keyword evidence="5" id="KW-0802">TPR repeat</keyword>
<dbReference type="InterPro" id="IPR049039">
    <property type="entry name" value="RMD1-3_a_helical_rpt"/>
</dbReference>
<evidence type="ECO:0000256" key="9">
    <source>
        <dbReference type="SAM" id="MobiDB-lite"/>
    </source>
</evidence>
<keyword evidence="6" id="KW-0206">Cytoskeleton</keyword>
<dbReference type="Pfam" id="PF21033">
    <property type="entry name" value="RMD1-3"/>
    <property type="match status" value="1"/>
</dbReference>
<name>A0A6P3Y542_DINQU</name>
<feature type="region of interest" description="Disordered" evidence="9">
    <location>
        <begin position="65"/>
        <end position="91"/>
    </location>
</feature>
<evidence type="ECO:0000256" key="8">
    <source>
        <dbReference type="ARBA" id="ARBA00041958"/>
    </source>
</evidence>
<evidence type="ECO:0000256" key="4">
    <source>
        <dbReference type="ARBA" id="ARBA00022737"/>
    </source>
</evidence>
<keyword evidence="10" id="KW-0472">Membrane</keyword>
<evidence type="ECO:0000313" key="12">
    <source>
        <dbReference type="RefSeq" id="XP_014485234.1"/>
    </source>
</evidence>
<evidence type="ECO:0000256" key="3">
    <source>
        <dbReference type="ARBA" id="ARBA00022490"/>
    </source>
</evidence>
<dbReference type="GO" id="GO:0005737">
    <property type="term" value="C:cytoplasm"/>
    <property type="evidence" value="ECO:0007669"/>
    <property type="project" value="TreeGrafter"/>
</dbReference>
<sequence length="367" mass="42238">MSQLQTNLIAAAIGATIGVISAASIFIYHKILENKQRPMMNENYEELSRRLTELQEELEALRLQQNQQRKKKLSRKRVPNDNTFTATDNDTDMDAFSTAGTDVGNDEFFDCSDSENGISDIETRSTEATCPGLDFTTLDTHIEQEEFQKDIYLELQNLVNTYPNNIDIAWRFAKSCFKHSNDMDDQVVKGTILLEGINACKRFLTSSNADLHKWYAILIGVHSNFLSIKEKIQSGFEYRIHIMKALEIRPNDGMLHHLLGRCLYEFAKLSWVERKVVTTLYSEPPNVSYKDALDNFEKAETFSDKVNLENQLYISKCYIAISNYEQAIHWLEKICDPLQVAANKEEEKIQDEAHNLLNKYSVYKKDS</sequence>
<dbReference type="OrthoDB" id="512473at2759"/>
<keyword evidence="11" id="KW-1185">Reference proteome</keyword>
<proteinExistence type="predicted"/>
<keyword evidence="10" id="KW-1133">Transmembrane helix</keyword>
<evidence type="ECO:0000256" key="7">
    <source>
        <dbReference type="ARBA" id="ARBA00039966"/>
    </source>
</evidence>